<feature type="region of interest" description="Disordered" evidence="1">
    <location>
        <begin position="60"/>
        <end position="142"/>
    </location>
</feature>
<feature type="region of interest" description="Disordered" evidence="1">
    <location>
        <begin position="163"/>
        <end position="261"/>
    </location>
</feature>
<reference evidence="3" key="1">
    <citation type="submission" date="2025-08" db="UniProtKB">
        <authorList>
            <consortium name="RefSeq"/>
        </authorList>
    </citation>
    <scope>IDENTIFICATION</scope>
    <source>
        <tissue evidence="3">Leaf</tissue>
    </source>
</reference>
<keyword evidence="2" id="KW-1185">Reference proteome</keyword>
<gene>
    <name evidence="3" type="primary">LOC115744839</name>
</gene>
<dbReference type="GeneID" id="115744839"/>
<dbReference type="PANTHER" id="PTHR48227:SF1">
    <property type="entry name" value="DNA LIGASE 1-LIKE"/>
    <property type="match status" value="1"/>
</dbReference>
<dbReference type="RefSeq" id="XP_048136169.1">
    <property type="nucleotide sequence ID" value="XM_048280212.1"/>
</dbReference>
<evidence type="ECO:0000313" key="3">
    <source>
        <dbReference type="RefSeq" id="XP_048136169.1"/>
    </source>
</evidence>
<dbReference type="PANTHER" id="PTHR48227">
    <property type="entry name" value="DNA TOPOISOMERASE 1-LIKE"/>
    <property type="match status" value="1"/>
</dbReference>
<protein>
    <submittedName>
        <fullName evidence="3">Uncharacterized protein LOC115744839</fullName>
    </submittedName>
</protein>
<proteinExistence type="predicted"/>
<sequence length="261" mass="28500">MKTVSGHVISSKPISLPKAAKILSTFVTVENGASHAISAYLQRASTAFDELVQLHKELKAHKSEHKSKHHKLDSAKELPQEFELSVEPRETVTVDLNEEPSHGEHEVLGGNRKKQKKSKKKVDADHTGNLGDNEGNLSDGASECNSHLANGVLDEVIGNRSNGAEKNAGVAGEKKKNKKQRQNWNDEKGNLVENGMEAGVSNDGRVMAVDEAKKKAGESNEMEEKRGEDFSKQSSKKKKKRKGGYDSSLQDNGVVVKKKTV</sequence>
<name>A0ABM3HHS6_9MYRT</name>
<feature type="compositionally biased region" description="Basic and acidic residues" evidence="1">
    <location>
        <begin position="208"/>
        <end position="231"/>
    </location>
</feature>
<dbReference type="Proteomes" id="UP000827889">
    <property type="component" value="Chromosome 6"/>
</dbReference>
<evidence type="ECO:0000256" key="1">
    <source>
        <dbReference type="SAM" id="MobiDB-lite"/>
    </source>
</evidence>
<feature type="compositionally biased region" description="Basic residues" evidence="1">
    <location>
        <begin position="62"/>
        <end position="71"/>
    </location>
</feature>
<organism evidence="2 3">
    <name type="scientific">Rhodamnia argentea</name>
    <dbReference type="NCBI Taxonomy" id="178133"/>
    <lineage>
        <taxon>Eukaryota</taxon>
        <taxon>Viridiplantae</taxon>
        <taxon>Streptophyta</taxon>
        <taxon>Embryophyta</taxon>
        <taxon>Tracheophyta</taxon>
        <taxon>Spermatophyta</taxon>
        <taxon>Magnoliopsida</taxon>
        <taxon>eudicotyledons</taxon>
        <taxon>Gunneridae</taxon>
        <taxon>Pentapetalae</taxon>
        <taxon>rosids</taxon>
        <taxon>malvids</taxon>
        <taxon>Myrtales</taxon>
        <taxon>Myrtaceae</taxon>
        <taxon>Myrtoideae</taxon>
        <taxon>Myrteae</taxon>
        <taxon>Australasian group</taxon>
        <taxon>Rhodamnia</taxon>
    </lineage>
</organism>
<feature type="compositionally biased region" description="Basic residues" evidence="1">
    <location>
        <begin position="111"/>
        <end position="120"/>
    </location>
</feature>
<accession>A0ABM3HHS6</accession>
<evidence type="ECO:0000313" key="2">
    <source>
        <dbReference type="Proteomes" id="UP000827889"/>
    </source>
</evidence>